<dbReference type="AlphaFoldDB" id="A0A409WDQ4"/>
<accession>A0A409WDQ4</accession>
<dbReference type="Proteomes" id="UP000284842">
    <property type="component" value="Unassembled WGS sequence"/>
</dbReference>
<keyword evidence="2" id="KW-0732">Signal</keyword>
<feature type="chain" id="PRO_5019146748" evidence="2">
    <location>
        <begin position="21"/>
        <end position="290"/>
    </location>
</feature>
<comment type="caution">
    <text evidence="3">The sequence shown here is derived from an EMBL/GenBank/DDBJ whole genome shotgun (WGS) entry which is preliminary data.</text>
</comment>
<evidence type="ECO:0000313" key="3">
    <source>
        <dbReference type="EMBL" id="PPQ76633.1"/>
    </source>
</evidence>
<protein>
    <submittedName>
        <fullName evidence="3">Uncharacterized protein</fullName>
    </submittedName>
</protein>
<sequence>MKRRCVVFLCLWIVVLETTAIEITFSQNAQGATGNGQGNKATVEQTIAKANEMFKRIEALTNAVKNQRNGARTPREFTGIWGLPNPGSKSAIDKIHSEAKLTAGIKITVESLFIATTSSTGSGNTVVITKAPGINGKKQDFVKYDHQQQQIWFFDGFYSMTDENARAAMLIKSLMMGYGLKDRFRVQNGQWSTDKPNLNGQAGQKRQGGTLKTVVYRNPAYQEMLNQGPSVTVYCAEAYRAAALAVMKDRKLKLMTPQGLQGAQGGSSRGRGRGRGGSYMGGRRGRGRGR</sequence>
<feature type="signal peptide" evidence="2">
    <location>
        <begin position="1"/>
        <end position="20"/>
    </location>
</feature>
<evidence type="ECO:0000256" key="1">
    <source>
        <dbReference type="SAM" id="MobiDB-lite"/>
    </source>
</evidence>
<proteinExistence type="predicted"/>
<keyword evidence="4" id="KW-1185">Reference proteome</keyword>
<feature type="compositionally biased region" description="Gly residues" evidence="1">
    <location>
        <begin position="262"/>
        <end position="282"/>
    </location>
</feature>
<reference evidence="3 4" key="1">
    <citation type="journal article" date="2018" name="Evol. Lett.">
        <title>Horizontal gene cluster transfer increased hallucinogenic mushroom diversity.</title>
        <authorList>
            <person name="Reynolds H.T."/>
            <person name="Vijayakumar V."/>
            <person name="Gluck-Thaler E."/>
            <person name="Korotkin H.B."/>
            <person name="Matheny P.B."/>
            <person name="Slot J.C."/>
        </authorList>
    </citation>
    <scope>NUCLEOTIDE SEQUENCE [LARGE SCALE GENOMIC DNA]</scope>
    <source>
        <strain evidence="3 4">2629</strain>
    </source>
</reference>
<evidence type="ECO:0000313" key="4">
    <source>
        <dbReference type="Proteomes" id="UP000284842"/>
    </source>
</evidence>
<organism evidence="3 4">
    <name type="scientific">Panaeolus cyanescens</name>
    <dbReference type="NCBI Taxonomy" id="181874"/>
    <lineage>
        <taxon>Eukaryota</taxon>
        <taxon>Fungi</taxon>
        <taxon>Dikarya</taxon>
        <taxon>Basidiomycota</taxon>
        <taxon>Agaricomycotina</taxon>
        <taxon>Agaricomycetes</taxon>
        <taxon>Agaricomycetidae</taxon>
        <taxon>Agaricales</taxon>
        <taxon>Agaricineae</taxon>
        <taxon>Galeropsidaceae</taxon>
        <taxon>Panaeolus</taxon>
    </lineage>
</organism>
<name>A0A409WDQ4_9AGAR</name>
<gene>
    <name evidence="3" type="ORF">CVT24_012100</name>
</gene>
<dbReference type="EMBL" id="NHTK01005551">
    <property type="protein sequence ID" value="PPQ76633.1"/>
    <property type="molecule type" value="Genomic_DNA"/>
</dbReference>
<dbReference type="InParanoid" id="A0A409WDQ4"/>
<evidence type="ECO:0000256" key="2">
    <source>
        <dbReference type="SAM" id="SignalP"/>
    </source>
</evidence>
<feature type="region of interest" description="Disordered" evidence="1">
    <location>
        <begin position="256"/>
        <end position="290"/>
    </location>
</feature>